<evidence type="ECO:0000313" key="3">
    <source>
        <dbReference type="Proteomes" id="UP001446871"/>
    </source>
</evidence>
<protein>
    <submittedName>
        <fullName evidence="2">Uncharacterized protein</fullName>
    </submittedName>
</protein>
<feature type="compositionally biased region" description="Low complexity" evidence="1">
    <location>
        <begin position="1"/>
        <end position="11"/>
    </location>
</feature>
<feature type="compositionally biased region" description="Basic and acidic residues" evidence="1">
    <location>
        <begin position="341"/>
        <end position="350"/>
    </location>
</feature>
<dbReference type="Proteomes" id="UP001446871">
    <property type="component" value="Unassembled WGS sequence"/>
</dbReference>
<evidence type="ECO:0000256" key="1">
    <source>
        <dbReference type="SAM" id="MobiDB-lite"/>
    </source>
</evidence>
<reference evidence="2 3" key="1">
    <citation type="submission" date="2023-01" db="EMBL/GenBank/DDBJ databases">
        <title>Analysis of 21 Apiospora genomes using comparative genomics revels a genus with tremendous synthesis potential of carbohydrate active enzymes and secondary metabolites.</title>
        <authorList>
            <person name="Sorensen T."/>
        </authorList>
    </citation>
    <scope>NUCLEOTIDE SEQUENCE [LARGE SCALE GENOMIC DNA]</scope>
    <source>
        <strain evidence="2 3">CBS 83171</strain>
    </source>
</reference>
<comment type="caution">
    <text evidence="2">The sequence shown here is derived from an EMBL/GenBank/DDBJ whole genome shotgun (WGS) entry which is preliminary data.</text>
</comment>
<feature type="compositionally biased region" description="Polar residues" evidence="1">
    <location>
        <begin position="330"/>
        <end position="339"/>
    </location>
</feature>
<dbReference type="EMBL" id="JAQQWM010000008">
    <property type="protein sequence ID" value="KAK8053038.1"/>
    <property type="molecule type" value="Genomic_DNA"/>
</dbReference>
<evidence type="ECO:0000313" key="2">
    <source>
        <dbReference type="EMBL" id="KAK8053038.1"/>
    </source>
</evidence>
<feature type="region of interest" description="Disordered" evidence="1">
    <location>
        <begin position="1"/>
        <end position="32"/>
    </location>
</feature>
<name>A0ABR1U2A1_9PEZI</name>
<accession>A0ABR1U2A1</accession>
<keyword evidence="3" id="KW-1185">Reference proteome</keyword>
<gene>
    <name evidence="2" type="ORF">PG996_012339</name>
</gene>
<sequence length="557" mass="62233">MAGSAPATSPGSAGGKEDNRSEDKPGHVTNRDMTNLGGIVMGNAFGYNFIIGSINVAVESATKLGNDIQDFTARIKLTTEKFRSLVDKVRATANVLATINDLSRLTSLYMGWVFRKAPPHGDQAPEPPRTQKTSWRFAVPARLPFSTEELSLRVLAQVARRARHGRLLQDAYADLIRSASRRDLVETLLRNQNFHLQRYHPQLEWILAGLESGAQGTATRAGRTIEVILKTQLRPFDAEMVPRVSTRLKDPSVSELLRAGSTLDGVKVGGNSGIFGGRDRGPRAPGPEPSSIVPNAHFPTRHHSRATKYGSLRNNAPEEAGGRRLVFLKETSNSGGNTRPSKKDGSRNDRTSQSQRRVTRLYVESRHPKSYGSREGSTSERGIAGQGRAHRQRPPPSPPIPSGPSSIQPAATQDNQNAEDELEEIHELFEEWDELKDKKGKKKSRRKRTDIPIPVIVEDKMGARLTFVRDGISLDPDVSISRMLMRQVEERSERKIERQTERVRKMAGEPMMMPSARDRAYAQQRDRIVQTSRPMPPKRAWEHVRMAEPRRSFYMQG</sequence>
<organism evidence="2 3">
    <name type="scientific">Apiospora saccharicola</name>
    <dbReference type="NCBI Taxonomy" id="335842"/>
    <lineage>
        <taxon>Eukaryota</taxon>
        <taxon>Fungi</taxon>
        <taxon>Dikarya</taxon>
        <taxon>Ascomycota</taxon>
        <taxon>Pezizomycotina</taxon>
        <taxon>Sordariomycetes</taxon>
        <taxon>Xylariomycetidae</taxon>
        <taxon>Amphisphaeriales</taxon>
        <taxon>Apiosporaceae</taxon>
        <taxon>Apiospora</taxon>
    </lineage>
</organism>
<proteinExistence type="predicted"/>
<feature type="region of interest" description="Disordered" evidence="1">
    <location>
        <begin position="515"/>
        <end position="540"/>
    </location>
</feature>
<feature type="compositionally biased region" description="Basic and acidic residues" evidence="1">
    <location>
        <begin position="516"/>
        <end position="528"/>
    </location>
</feature>
<feature type="region of interest" description="Disordered" evidence="1">
    <location>
        <begin position="268"/>
        <end position="420"/>
    </location>
</feature>
<feature type="compositionally biased region" description="Basic and acidic residues" evidence="1">
    <location>
        <begin position="15"/>
        <end position="30"/>
    </location>
</feature>